<dbReference type="RefSeq" id="WP_058355928.1">
    <property type="nucleotide sequence ID" value="NZ_CABKVG010000008.1"/>
</dbReference>
<gene>
    <name evidence="1" type="ORF">LVJ82_04095</name>
</gene>
<keyword evidence="2" id="KW-1185">Reference proteome</keyword>
<dbReference type="EMBL" id="CP091511">
    <property type="protein sequence ID" value="UOO90177.1"/>
    <property type="molecule type" value="Genomic_DNA"/>
</dbReference>
<sequence>MMWQHYFGTGSEMADTIYALTRFIDKPNHVDAFTILVFQRGKPRRLTDDNGQALLFATADAAKAYAAAQGFELSE</sequence>
<reference evidence="1 2" key="1">
    <citation type="journal article" date="2022" name="Res Sq">
        <title>Evolution of multicellular longitudinally dividing oral cavity symbionts (Neisseriaceae).</title>
        <authorList>
            <person name="Nyongesa S."/>
            <person name="Weber P."/>
            <person name="Bernet E."/>
            <person name="Pullido F."/>
            <person name="Nieckarz M."/>
            <person name="Delaby M."/>
            <person name="Nieves C."/>
            <person name="Viehboeck T."/>
            <person name="Krause N."/>
            <person name="Rivera-Millot A."/>
            <person name="Nakamura A."/>
            <person name="Vischer N."/>
            <person name="VanNieuwenhze M."/>
            <person name="Brun Y."/>
            <person name="Cava F."/>
            <person name="Bulgheresi S."/>
            <person name="Veyrier F."/>
        </authorList>
    </citation>
    <scope>NUCLEOTIDE SEQUENCE [LARGE SCALE GENOMIC DNA]</scope>
    <source>
        <strain evidence="1 2">SN4</strain>
    </source>
</reference>
<evidence type="ECO:0000313" key="2">
    <source>
        <dbReference type="Proteomes" id="UP000832011"/>
    </source>
</evidence>
<protein>
    <submittedName>
        <fullName evidence="1">Uncharacterized protein</fullName>
    </submittedName>
</protein>
<evidence type="ECO:0000313" key="1">
    <source>
        <dbReference type="EMBL" id="UOO90177.1"/>
    </source>
</evidence>
<name>A0ABY4E9S3_9NEIS</name>
<organism evidence="1 2">
    <name type="scientific">Vitreoscilla massiliensis</name>
    <dbReference type="NCBI Taxonomy" id="1689272"/>
    <lineage>
        <taxon>Bacteria</taxon>
        <taxon>Pseudomonadati</taxon>
        <taxon>Pseudomonadota</taxon>
        <taxon>Betaproteobacteria</taxon>
        <taxon>Neisseriales</taxon>
        <taxon>Neisseriaceae</taxon>
        <taxon>Vitreoscilla</taxon>
    </lineage>
</organism>
<dbReference type="Proteomes" id="UP000832011">
    <property type="component" value="Chromosome"/>
</dbReference>
<accession>A0ABY4E9S3</accession>
<proteinExistence type="predicted"/>